<dbReference type="Pfam" id="PF01476">
    <property type="entry name" value="LysM"/>
    <property type="match status" value="2"/>
</dbReference>
<evidence type="ECO:0000313" key="11">
    <source>
        <dbReference type="Proteomes" id="UP001595803"/>
    </source>
</evidence>
<evidence type="ECO:0000256" key="4">
    <source>
        <dbReference type="ARBA" id="ARBA00022737"/>
    </source>
</evidence>
<dbReference type="EMBL" id="JBHRZG010000006">
    <property type="protein sequence ID" value="MFC3832451.1"/>
    <property type="molecule type" value="Genomic_DNA"/>
</dbReference>
<dbReference type="PANTHER" id="PTHR47360">
    <property type="entry name" value="MUREIN DD-ENDOPEPTIDASE MEPS/MUREIN LD-CARBOXYPEPTIDASE"/>
    <property type="match status" value="1"/>
</dbReference>
<keyword evidence="5" id="KW-0378">Hydrolase</keyword>
<feature type="domain" description="NlpC/P60" evidence="9">
    <location>
        <begin position="194"/>
        <end position="318"/>
    </location>
</feature>
<dbReference type="InterPro" id="IPR036779">
    <property type="entry name" value="LysM_dom_sf"/>
</dbReference>
<feature type="domain" description="LysM" evidence="8">
    <location>
        <begin position="32"/>
        <end position="75"/>
    </location>
</feature>
<evidence type="ECO:0000256" key="7">
    <source>
        <dbReference type="SAM" id="SignalP"/>
    </source>
</evidence>
<comment type="similarity">
    <text evidence="1">Belongs to the peptidase C40 family.</text>
</comment>
<dbReference type="Gene3D" id="3.10.350.10">
    <property type="entry name" value="LysM domain"/>
    <property type="match status" value="2"/>
</dbReference>
<dbReference type="RefSeq" id="WP_322474159.1">
    <property type="nucleotide sequence ID" value="NZ_JBHRZG010000006.1"/>
</dbReference>
<comment type="caution">
    <text evidence="10">The sequence shown here is derived from an EMBL/GenBank/DDBJ whole genome shotgun (WGS) entry which is preliminary data.</text>
</comment>
<dbReference type="CDD" id="cd00118">
    <property type="entry name" value="LysM"/>
    <property type="match status" value="2"/>
</dbReference>
<accession>A0ABV7Z825</accession>
<feature type="signal peptide" evidence="7">
    <location>
        <begin position="1"/>
        <end position="23"/>
    </location>
</feature>
<keyword evidence="11" id="KW-1185">Reference proteome</keyword>
<dbReference type="SUPFAM" id="SSF54106">
    <property type="entry name" value="LysM domain"/>
    <property type="match status" value="2"/>
</dbReference>
<sequence>MPRPFLSPLCTLLAVCLGATAHAAAPLPDPLTTVTVQPGETAYAIARRAGISVETLLTLNNLSTPALRAGQVLRVRSVTVHVVQPGETLYALSRRYGLSVDALLYENALPPGTALKAGQHLLVPGQLSGTIASGTPVPGSAGGVTTRPAPPPALPGGVLGSPFLPALPAPDRPVLTPPSQLPGLSVAPPVPAGPAVVADWRSAALALLDTPYVYGGATRSGTDCSGLVVQVFAPLGVNLPRTSAAQALAGEAVASGEWRPGDLLFFDTQGQGQVSHVGIYLGDDTFIDANTFHGRVVIDRLLGDTYWATRYAGARRVLPEALATRPAP</sequence>
<dbReference type="Proteomes" id="UP001595803">
    <property type="component" value="Unassembled WGS sequence"/>
</dbReference>
<evidence type="ECO:0000256" key="6">
    <source>
        <dbReference type="ARBA" id="ARBA00022807"/>
    </source>
</evidence>
<dbReference type="InterPro" id="IPR018392">
    <property type="entry name" value="LysM"/>
</dbReference>
<dbReference type="InterPro" id="IPR000064">
    <property type="entry name" value="NLP_P60_dom"/>
</dbReference>
<evidence type="ECO:0000313" key="10">
    <source>
        <dbReference type="EMBL" id="MFC3832451.1"/>
    </source>
</evidence>
<keyword evidence="3 7" id="KW-0732">Signal</keyword>
<dbReference type="Gene3D" id="3.90.1720.10">
    <property type="entry name" value="endopeptidase domain like (from Nostoc punctiforme)"/>
    <property type="match status" value="1"/>
</dbReference>
<name>A0ABV7Z825_9DEIO</name>
<evidence type="ECO:0000259" key="9">
    <source>
        <dbReference type="PROSITE" id="PS51935"/>
    </source>
</evidence>
<dbReference type="SMART" id="SM00257">
    <property type="entry name" value="LysM"/>
    <property type="match status" value="2"/>
</dbReference>
<evidence type="ECO:0000256" key="5">
    <source>
        <dbReference type="ARBA" id="ARBA00022801"/>
    </source>
</evidence>
<evidence type="ECO:0000256" key="3">
    <source>
        <dbReference type="ARBA" id="ARBA00022729"/>
    </source>
</evidence>
<dbReference type="PROSITE" id="PS51935">
    <property type="entry name" value="NLPC_P60"/>
    <property type="match status" value="1"/>
</dbReference>
<reference evidence="11" key="1">
    <citation type="journal article" date="2019" name="Int. J. Syst. Evol. Microbiol.">
        <title>The Global Catalogue of Microorganisms (GCM) 10K type strain sequencing project: providing services to taxonomists for standard genome sequencing and annotation.</title>
        <authorList>
            <consortium name="The Broad Institute Genomics Platform"/>
            <consortium name="The Broad Institute Genome Sequencing Center for Infectious Disease"/>
            <person name="Wu L."/>
            <person name="Ma J."/>
        </authorList>
    </citation>
    <scope>NUCLEOTIDE SEQUENCE [LARGE SCALE GENOMIC DNA]</scope>
    <source>
        <strain evidence="11">CCTCC AB 2017081</strain>
    </source>
</reference>
<evidence type="ECO:0000256" key="2">
    <source>
        <dbReference type="ARBA" id="ARBA00022670"/>
    </source>
</evidence>
<keyword evidence="4" id="KW-0677">Repeat</keyword>
<organism evidence="10 11">
    <name type="scientific">Deinococcus rufus</name>
    <dbReference type="NCBI Taxonomy" id="2136097"/>
    <lineage>
        <taxon>Bacteria</taxon>
        <taxon>Thermotogati</taxon>
        <taxon>Deinococcota</taxon>
        <taxon>Deinococci</taxon>
        <taxon>Deinococcales</taxon>
        <taxon>Deinococcaceae</taxon>
        <taxon>Deinococcus</taxon>
    </lineage>
</organism>
<proteinExistence type="inferred from homology"/>
<feature type="domain" description="LysM" evidence="8">
    <location>
        <begin position="79"/>
        <end position="123"/>
    </location>
</feature>
<dbReference type="PROSITE" id="PS51782">
    <property type="entry name" value="LYSM"/>
    <property type="match status" value="2"/>
</dbReference>
<keyword evidence="6" id="KW-0788">Thiol protease</keyword>
<gene>
    <name evidence="10" type="ORF">ACFOSB_06230</name>
</gene>
<evidence type="ECO:0000256" key="1">
    <source>
        <dbReference type="ARBA" id="ARBA00007074"/>
    </source>
</evidence>
<dbReference type="SUPFAM" id="SSF54001">
    <property type="entry name" value="Cysteine proteinases"/>
    <property type="match status" value="1"/>
</dbReference>
<feature type="chain" id="PRO_5046516598" evidence="7">
    <location>
        <begin position="24"/>
        <end position="328"/>
    </location>
</feature>
<dbReference type="PANTHER" id="PTHR47360:SF1">
    <property type="entry name" value="ENDOPEPTIDASE NLPC-RELATED"/>
    <property type="match status" value="1"/>
</dbReference>
<dbReference type="InterPro" id="IPR038765">
    <property type="entry name" value="Papain-like_cys_pep_sf"/>
</dbReference>
<dbReference type="InterPro" id="IPR052062">
    <property type="entry name" value="Murein_DD/LD_carboxypeptidase"/>
</dbReference>
<protein>
    <submittedName>
        <fullName evidence="10">NlpC/P60 family protein</fullName>
    </submittedName>
</protein>
<keyword evidence="2" id="KW-0645">Protease</keyword>
<dbReference type="Pfam" id="PF00877">
    <property type="entry name" value="NLPC_P60"/>
    <property type="match status" value="1"/>
</dbReference>
<evidence type="ECO:0000259" key="8">
    <source>
        <dbReference type="PROSITE" id="PS51782"/>
    </source>
</evidence>